<keyword evidence="2" id="KW-0472">Membrane</keyword>
<accession>A0A6A6MH24</accession>
<evidence type="ECO:0000256" key="2">
    <source>
        <dbReference type="SAM" id="Phobius"/>
    </source>
</evidence>
<comment type="caution">
    <text evidence="3">The sequence shown here is derived from an EMBL/GenBank/DDBJ whole genome shotgun (WGS) entry which is preliminary data.</text>
</comment>
<evidence type="ECO:0000313" key="3">
    <source>
        <dbReference type="EMBL" id="KAF2311698.1"/>
    </source>
</evidence>
<evidence type="ECO:0000256" key="1">
    <source>
        <dbReference type="ARBA" id="ARBA00023186"/>
    </source>
</evidence>
<keyword evidence="4" id="KW-1185">Reference proteome</keyword>
<dbReference type="PANTHER" id="PTHR33322">
    <property type="entry name" value="BAG DOMAIN CONTAINING PROTEIN, EXPRESSED"/>
    <property type="match status" value="1"/>
</dbReference>
<keyword evidence="2" id="KW-1133">Transmembrane helix</keyword>
<dbReference type="EMBL" id="JAAGAX010000006">
    <property type="protein sequence ID" value="KAF2311698.1"/>
    <property type="molecule type" value="Genomic_DNA"/>
</dbReference>
<evidence type="ECO:0000313" key="4">
    <source>
        <dbReference type="Proteomes" id="UP000467840"/>
    </source>
</evidence>
<protein>
    <submittedName>
        <fullName evidence="3">Uncharacterized protein</fullName>
    </submittedName>
</protein>
<dbReference type="GO" id="GO:0006457">
    <property type="term" value="P:protein folding"/>
    <property type="evidence" value="ECO:0007669"/>
    <property type="project" value="TreeGrafter"/>
</dbReference>
<dbReference type="Proteomes" id="UP000467840">
    <property type="component" value="Chromosome 14"/>
</dbReference>
<dbReference type="InterPro" id="IPR040400">
    <property type="entry name" value="BAG5/6/7/8"/>
</dbReference>
<feature type="transmembrane region" description="Helical" evidence="2">
    <location>
        <begin position="132"/>
        <end position="158"/>
    </location>
</feature>
<reference evidence="3 4" key="1">
    <citation type="journal article" date="2020" name="Mol. Plant">
        <title>The Chromosome-Based Rubber Tree Genome Provides New Insights into Spurge Genome Evolution and Rubber Biosynthesis.</title>
        <authorList>
            <person name="Liu J."/>
            <person name="Shi C."/>
            <person name="Shi C.C."/>
            <person name="Li W."/>
            <person name="Zhang Q.J."/>
            <person name="Zhang Y."/>
            <person name="Li K."/>
            <person name="Lu H.F."/>
            <person name="Shi C."/>
            <person name="Zhu S.T."/>
            <person name="Xiao Z.Y."/>
            <person name="Nan H."/>
            <person name="Yue Y."/>
            <person name="Zhu X.G."/>
            <person name="Wu Y."/>
            <person name="Hong X.N."/>
            <person name="Fan G.Y."/>
            <person name="Tong Y."/>
            <person name="Zhang D."/>
            <person name="Mao C.L."/>
            <person name="Liu Y.L."/>
            <person name="Hao S.J."/>
            <person name="Liu W.Q."/>
            <person name="Lv M.Q."/>
            <person name="Zhang H.B."/>
            <person name="Liu Y."/>
            <person name="Hu-Tang G.R."/>
            <person name="Wang J.P."/>
            <person name="Wang J.H."/>
            <person name="Sun Y.H."/>
            <person name="Ni S.B."/>
            <person name="Chen W.B."/>
            <person name="Zhang X.C."/>
            <person name="Jiao Y.N."/>
            <person name="Eichler E.E."/>
            <person name="Li G.H."/>
            <person name="Liu X."/>
            <person name="Gao L.Z."/>
        </authorList>
    </citation>
    <scope>NUCLEOTIDE SEQUENCE [LARGE SCALE GENOMIC DNA]</scope>
    <source>
        <strain evidence="4">cv. GT1</strain>
        <tissue evidence="3">Leaf</tissue>
    </source>
</reference>
<proteinExistence type="predicted"/>
<name>A0A6A6MH24_HEVBR</name>
<dbReference type="GO" id="GO:0009506">
    <property type="term" value="C:plasmodesma"/>
    <property type="evidence" value="ECO:0007669"/>
    <property type="project" value="TreeGrafter"/>
</dbReference>
<keyword evidence="2" id="KW-0812">Transmembrane</keyword>
<gene>
    <name evidence="3" type="ORF">GH714_026121</name>
</gene>
<keyword evidence="1" id="KW-0143">Chaperone</keyword>
<sequence>MIYDEKNLDWFGPIDCNGNHFQPLKTTPLSTHCQISDLETAFGNWNEFRTTITHDHVKQENGYVEALVEDDEKAPLEKEGTTHDYVEMFSTCSCTDSCLNDEGEACPETQEHVVKALVEDEKAPLKRKGEKGVGWVLGSMAGGMLIGMALMGFVMASFGSGPNRETFVFLLLQEDPETSRTELCFQTLCDRVSALESRFERLINANVHGGDRKYTWMAEIKGPVERKYKWTAEIKEGKKNKEEKKAGVEKNYKWTAEIKGKEEEQPISRKYTFEVSRGDATDFQSLSERRSKVLRALRELAIAKSKLKEIRSLFNNFSYRRQVARDAVERQRFSEKSLSCFSLWMLLRAREFLRLKFHTLLKGYKLGRFIVDLNWKGTDLMVRAAKRSMVDELEAMLDVVDPQPPGKLNSMKRRIFDMPDGVIRKEIAEGVAQVVQMLDNEENLTSTFEACL</sequence>
<dbReference type="AlphaFoldDB" id="A0A6A6MH24"/>
<dbReference type="PANTHER" id="PTHR33322:SF3">
    <property type="entry name" value="BAG FAMILY MOLECULAR CHAPERONE REGULATOR 7"/>
    <property type="match status" value="1"/>
</dbReference>
<organism evidence="3 4">
    <name type="scientific">Hevea brasiliensis</name>
    <name type="common">Para rubber tree</name>
    <name type="synonym">Siphonia brasiliensis</name>
    <dbReference type="NCBI Taxonomy" id="3981"/>
    <lineage>
        <taxon>Eukaryota</taxon>
        <taxon>Viridiplantae</taxon>
        <taxon>Streptophyta</taxon>
        <taxon>Embryophyta</taxon>
        <taxon>Tracheophyta</taxon>
        <taxon>Spermatophyta</taxon>
        <taxon>Magnoliopsida</taxon>
        <taxon>eudicotyledons</taxon>
        <taxon>Gunneridae</taxon>
        <taxon>Pentapetalae</taxon>
        <taxon>rosids</taxon>
        <taxon>fabids</taxon>
        <taxon>Malpighiales</taxon>
        <taxon>Euphorbiaceae</taxon>
        <taxon>Crotonoideae</taxon>
        <taxon>Micrandreae</taxon>
        <taxon>Hevea</taxon>
    </lineage>
</organism>